<dbReference type="CDD" id="cd02857">
    <property type="entry name" value="E_set_CDase_PDE_N"/>
    <property type="match status" value="1"/>
</dbReference>
<proteinExistence type="predicted"/>
<dbReference type="PATRIC" id="fig|1423718.3.peg.1953"/>
<sequence>MELAAIYHRPNSEWAYMSTPDEFVINLRAKHNDLSKVEILYGDPYDKTLTEANTSKWNYQVKELVKNLRGVSADYWQVKLSIPASRRLAYAFRIYSQESEQFLYDDRKLAPFSETSLHDLVAFRTPYLDPAEITGLPAWVAKTIWYQLMPDRFANGQPTNDKEGTVAWDSEEASATNFFGGDLAGIIDKLDYLQELGVNGLDLTPIFTAYSNHKYDTADFWSVDPAFGNKEDLKRLVDEAHRRQMKVMLEGTFDHLSDFSLQWQDVHKLGAKSRFAKWFKVKAFPVRYTLSADPNYAPDASYAMFANNPHLPKLNLHEKAVQDYLLEVLTYWVQQFDIDAWRIGTADEFPPSFSRRLVAHLNKIKPDFYLVGENNDTGINTEGRPLFNGGVNYPLVEIMKDYFLDEKAAVGWLIEATNTQLMRHANPTLQGMLLSLDGPNSPRLLDLCHQDKQLMRALLAYSFLQIGSPVLFYGTELGLTGASVPANRACMKWKADEQDETMLRFIKVLADFRKAYNPLITKGSYEWGQYSSKYDYLSFTRRLGKQRIFALFNLGYSSIKFVLPANAKLIMSQNMIETDSRLGQYGFVIIEA</sequence>
<dbReference type="PANTHER" id="PTHR10357">
    <property type="entry name" value="ALPHA-AMYLASE FAMILY MEMBER"/>
    <property type="match status" value="1"/>
</dbReference>
<dbReference type="Pfam" id="PF00128">
    <property type="entry name" value="Alpha-amylase"/>
    <property type="match status" value="1"/>
</dbReference>
<accession>A0A0R2AK56</accession>
<dbReference type="CDD" id="cd11338">
    <property type="entry name" value="AmyAc_CMD"/>
    <property type="match status" value="1"/>
</dbReference>
<evidence type="ECO:0000259" key="3">
    <source>
        <dbReference type="SMART" id="SM00642"/>
    </source>
</evidence>
<evidence type="ECO:0000313" key="4">
    <source>
        <dbReference type="EMBL" id="KRM64425.1"/>
    </source>
</evidence>
<dbReference type="AlphaFoldDB" id="A0A0R2AK56"/>
<evidence type="ECO:0000256" key="2">
    <source>
        <dbReference type="ARBA" id="ARBA00023295"/>
    </source>
</evidence>
<protein>
    <submittedName>
        <fullName evidence="4">Neopullulanase cyclomaltodextrinase maltogenic alpha-amylase</fullName>
    </submittedName>
</protein>
<dbReference type="InterPro" id="IPR045857">
    <property type="entry name" value="O16G_dom_2"/>
</dbReference>
<gene>
    <name evidence="4" type="ORF">FC14_GL001883</name>
</gene>
<dbReference type="InterPro" id="IPR006047">
    <property type="entry name" value="GH13_cat_dom"/>
</dbReference>
<dbReference type="InterPro" id="IPR004185">
    <property type="entry name" value="Glyco_hydro_13_lg-like_dom"/>
</dbReference>
<dbReference type="GO" id="GO:0004553">
    <property type="term" value="F:hydrolase activity, hydrolyzing O-glycosyl compounds"/>
    <property type="evidence" value="ECO:0007669"/>
    <property type="project" value="InterPro"/>
</dbReference>
<dbReference type="InterPro" id="IPR014756">
    <property type="entry name" value="Ig_E-set"/>
</dbReference>
<dbReference type="RefSeq" id="WP_056976711.1">
    <property type="nucleotide sequence ID" value="NZ_AYYP01000032.1"/>
</dbReference>
<dbReference type="InterPro" id="IPR017853">
    <property type="entry name" value="GH"/>
</dbReference>
<dbReference type="SUPFAM" id="SSF51445">
    <property type="entry name" value="(Trans)glycosidases"/>
    <property type="match status" value="1"/>
</dbReference>
<dbReference type="SMART" id="SM00642">
    <property type="entry name" value="Aamy"/>
    <property type="match status" value="1"/>
</dbReference>
<evidence type="ECO:0000256" key="1">
    <source>
        <dbReference type="ARBA" id="ARBA00022801"/>
    </source>
</evidence>
<organism evidence="4 5">
    <name type="scientific">Ligilactobacillus agilis DSM 20509</name>
    <dbReference type="NCBI Taxonomy" id="1423718"/>
    <lineage>
        <taxon>Bacteria</taxon>
        <taxon>Bacillati</taxon>
        <taxon>Bacillota</taxon>
        <taxon>Bacilli</taxon>
        <taxon>Lactobacillales</taxon>
        <taxon>Lactobacillaceae</taxon>
        <taxon>Ligilactobacillus</taxon>
    </lineage>
</organism>
<keyword evidence="1" id="KW-0378">Hydrolase</keyword>
<comment type="caution">
    <text evidence="4">The sequence shown here is derived from an EMBL/GenBank/DDBJ whole genome shotgun (WGS) entry which is preliminary data.</text>
</comment>
<dbReference type="PANTHER" id="PTHR10357:SF210">
    <property type="entry name" value="MALTODEXTRIN GLUCOSIDASE"/>
    <property type="match status" value="1"/>
</dbReference>
<evidence type="ECO:0000313" key="5">
    <source>
        <dbReference type="Proteomes" id="UP000051008"/>
    </source>
</evidence>
<feature type="domain" description="Glycosyl hydrolase family 13 catalytic" evidence="3">
    <location>
        <begin position="147"/>
        <end position="513"/>
    </location>
</feature>
<dbReference type="Gene3D" id="2.60.40.10">
    <property type="entry name" value="Immunoglobulins"/>
    <property type="match status" value="1"/>
</dbReference>
<dbReference type="InterPro" id="IPR013783">
    <property type="entry name" value="Ig-like_fold"/>
</dbReference>
<name>A0A0R2AK56_9LACO</name>
<keyword evidence="5" id="KW-1185">Reference proteome</keyword>
<dbReference type="Gene3D" id="3.20.20.80">
    <property type="entry name" value="Glycosidases"/>
    <property type="match status" value="1"/>
</dbReference>
<dbReference type="SUPFAM" id="SSF81296">
    <property type="entry name" value="E set domains"/>
    <property type="match status" value="1"/>
</dbReference>
<keyword evidence="2" id="KW-0326">Glycosidase</keyword>
<dbReference type="Gene3D" id="3.90.400.10">
    <property type="entry name" value="Oligo-1,6-glucosidase, Domain 2"/>
    <property type="match status" value="1"/>
</dbReference>
<dbReference type="EMBL" id="AYYP01000032">
    <property type="protein sequence ID" value="KRM64425.1"/>
    <property type="molecule type" value="Genomic_DNA"/>
</dbReference>
<dbReference type="Proteomes" id="UP000051008">
    <property type="component" value="Unassembled WGS sequence"/>
</dbReference>
<dbReference type="Pfam" id="PF02903">
    <property type="entry name" value="Alpha-amylase_N"/>
    <property type="match status" value="1"/>
</dbReference>
<dbReference type="GO" id="GO:0005975">
    <property type="term" value="P:carbohydrate metabolic process"/>
    <property type="evidence" value="ECO:0007669"/>
    <property type="project" value="InterPro"/>
</dbReference>
<reference evidence="4 5" key="1">
    <citation type="journal article" date="2015" name="Genome Announc.">
        <title>Expanding the biotechnology potential of lactobacilli through comparative genomics of 213 strains and associated genera.</title>
        <authorList>
            <person name="Sun Z."/>
            <person name="Harris H.M."/>
            <person name="McCann A."/>
            <person name="Guo C."/>
            <person name="Argimon S."/>
            <person name="Zhang W."/>
            <person name="Yang X."/>
            <person name="Jeffery I.B."/>
            <person name="Cooney J.C."/>
            <person name="Kagawa T.F."/>
            <person name="Liu W."/>
            <person name="Song Y."/>
            <person name="Salvetti E."/>
            <person name="Wrobel A."/>
            <person name="Rasinkangas P."/>
            <person name="Parkhill J."/>
            <person name="Rea M.C."/>
            <person name="O'Sullivan O."/>
            <person name="Ritari J."/>
            <person name="Douillard F.P."/>
            <person name="Paul Ross R."/>
            <person name="Yang R."/>
            <person name="Briner A.E."/>
            <person name="Felis G.E."/>
            <person name="de Vos W.M."/>
            <person name="Barrangou R."/>
            <person name="Klaenhammer T.R."/>
            <person name="Caufield P.W."/>
            <person name="Cui Y."/>
            <person name="Zhang H."/>
            <person name="O'Toole P.W."/>
        </authorList>
    </citation>
    <scope>NUCLEOTIDE SEQUENCE [LARGE SCALE GENOMIC DNA]</scope>
    <source>
        <strain evidence="4 5">DSM 20509</strain>
    </source>
</reference>